<dbReference type="InterPro" id="IPR018170">
    <property type="entry name" value="Aldo/ket_reductase_CS"/>
</dbReference>
<accession>A0ABU3I9E9</accession>
<sequence>MTGLNVPTITLNDGHGIPQLGLGTYKVAPEDAARVVREGAGLGYRHFDTAQMYHNEKEVGEGLKTAGLERSEFFLTTKLNNNNHEPDDARRSFDQSLKDLGVDYVDLFLIHWPLPTLYGGDFVSTWKVLEEFHADGRAKSIGVSNFQVDHLQKVLDEGSVKPAINQIEVHPFLPNNEVREFCQSHDIAIEAWSPLARGKVIDDPVLTEVGKAHGKTAGQVALRWAIERGDIVFPKSLRKERMAENADIFDFKLTDKDKHIIEGLDLGEEGRTGSHPDTMDRM</sequence>
<evidence type="ECO:0000259" key="4">
    <source>
        <dbReference type="Pfam" id="PF00248"/>
    </source>
</evidence>
<dbReference type="PRINTS" id="PR00069">
    <property type="entry name" value="ALDKETRDTASE"/>
</dbReference>
<evidence type="ECO:0000313" key="6">
    <source>
        <dbReference type="Proteomes" id="UP001247542"/>
    </source>
</evidence>
<keyword evidence="6" id="KW-1185">Reference proteome</keyword>
<dbReference type="PROSITE" id="PS00798">
    <property type="entry name" value="ALDOKETO_REDUCTASE_1"/>
    <property type="match status" value="1"/>
</dbReference>
<dbReference type="InterPro" id="IPR036812">
    <property type="entry name" value="NAD(P)_OxRdtase_dom_sf"/>
</dbReference>
<evidence type="ECO:0000256" key="1">
    <source>
        <dbReference type="ARBA" id="ARBA00007905"/>
    </source>
</evidence>
<dbReference type="PANTHER" id="PTHR43827">
    <property type="entry name" value="2,5-DIKETO-D-GLUCONIC ACID REDUCTASE"/>
    <property type="match status" value="1"/>
</dbReference>
<comment type="similarity">
    <text evidence="1">Belongs to the aldo/keto reductase family.</text>
</comment>
<dbReference type="Pfam" id="PF00248">
    <property type="entry name" value="Aldo_ket_red"/>
    <property type="match status" value="1"/>
</dbReference>
<proteinExistence type="inferred from homology"/>
<evidence type="ECO:0000256" key="3">
    <source>
        <dbReference type="ARBA" id="ARBA00023002"/>
    </source>
</evidence>
<evidence type="ECO:0000256" key="2">
    <source>
        <dbReference type="ARBA" id="ARBA00022857"/>
    </source>
</evidence>
<feature type="domain" description="NADP-dependent oxidoreductase" evidence="4">
    <location>
        <begin position="19"/>
        <end position="264"/>
    </location>
</feature>
<dbReference type="Proteomes" id="UP001247542">
    <property type="component" value="Unassembled WGS sequence"/>
</dbReference>
<dbReference type="EMBL" id="JASXSX010000001">
    <property type="protein sequence ID" value="MDT3766996.1"/>
    <property type="molecule type" value="Genomic_DNA"/>
</dbReference>
<name>A0ABU3I9E9_9ACTO</name>
<dbReference type="CDD" id="cd19071">
    <property type="entry name" value="AKR_AKR1-5-like"/>
    <property type="match status" value="1"/>
</dbReference>
<dbReference type="PANTHER" id="PTHR43827:SF3">
    <property type="entry name" value="NADP-DEPENDENT OXIDOREDUCTASE DOMAIN-CONTAINING PROTEIN"/>
    <property type="match status" value="1"/>
</dbReference>
<dbReference type="Gene3D" id="3.20.20.100">
    <property type="entry name" value="NADP-dependent oxidoreductase domain"/>
    <property type="match status" value="1"/>
</dbReference>
<dbReference type="RefSeq" id="WP_313272267.1">
    <property type="nucleotide sequence ID" value="NZ_JASXSX010000001.1"/>
</dbReference>
<dbReference type="InterPro" id="IPR020471">
    <property type="entry name" value="AKR"/>
</dbReference>
<dbReference type="InterPro" id="IPR023210">
    <property type="entry name" value="NADP_OxRdtase_dom"/>
</dbReference>
<keyword evidence="3" id="KW-0560">Oxidoreductase</keyword>
<dbReference type="PROSITE" id="PS00062">
    <property type="entry name" value="ALDOKETO_REDUCTASE_2"/>
    <property type="match status" value="1"/>
</dbReference>
<evidence type="ECO:0000313" key="5">
    <source>
        <dbReference type="EMBL" id="MDT3766996.1"/>
    </source>
</evidence>
<keyword evidence="2" id="KW-0521">NADP</keyword>
<protein>
    <submittedName>
        <fullName evidence="5">Aldo/keto reductase</fullName>
    </submittedName>
</protein>
<dbReference type="PIRSF" id="PIRSF000097">
    <property type="entry name" value="AKR"/>
    <property type="match status" value="1"/>
</dbReference>
<gene>
    <name evidence="5" type="ORF">QS713_02810</name>
</gene>
<reference evidence="5 6" key="1">
    <citation type="submission" date="2023-06" db="EMBL/GenBank/DDBJ databases">
        <title>Draft genome sequence of Gleimia hominis type strain CCUG 57540T.</title>
        <authorList>
            <person name="Salva-Serra F."/>
            <person name="Cardew S."/>
            <person name="Jensie Markopoulos S."/>
            <person name="Ohlen M."/>
            <person name="Inganas E."/>
            <person name="Svensson-Stadler L."/>
            <person name="Moore E.R.B."/>
        </authorList>
    </citation>
    <scope>NUCLEOTIDE SEQUENCE [LARGE SCALE GENOMIC DNA]</scope>
    <source>
        <strain evidence="5 6">CCUG 57540</strain>
    </source>
</reference>
<organism evidence="5 6">
    <name type="scientific">Gleimia hominis</name>
    <dbReference type="NCBI Taxonomy" id="595468"/>
    <lineage>
        <taxon>Bacteria</taxon>
        <taxon>Bacillati</taxon>
        <taxon>Actinomycetota</taxon>
        <taxon>Actinomycetes</taxon>
        <taxon>Actinomycetales</taxon>
        <taxon>Actinomycetaceae</taxon>
        <taxon>Gleimia</taxon>
    </lineage>
</organism>
<comment type="caution">
    <text evidence="5">The sequence shown here is derived from an EMBL/GenBank/DDBJ whole genome shotgun (WGS) entry which is preliminary data.</text>
</comment>
<dbReference type="SUPFAM" id="SSF51430">
    <property type="entry name" value="NAD(P)-linked oxidoreductase"/>
    <property type="match status" value="1"/>
</dbReference>